<reference evidence="1 2" key="1">
    <citation type="submission" date="2024-01" db="EMBL/GenBank/DDBJ databases">
        <title>The complete chloroplast genome sequence of Lithospermum erythrorhizon: insights into the phylogenetic relationship among Boraginaceae species and the maternal lineages of purple gromwells.</title>
        <authorList>
            <person name="Okada T."/>
            <person name="Watanabe K."/>
        </authorList>
    </citation>
    <scope>NUCLEOTIDE SEQUENCE [LARGE SCALE GENOMIC DNA]</scope>
</reference>
<protein>
    <submittedName>
        <fullName evidence="1">Uncharacterized protein</fullName>
    </submittedName>
</protein>
<accession>A0AAV3NXD2</accession>
<evidence type="ECO:0000313" key="2">
    <source>
        <dbReference type="Proteomes" id="UP001454036"/>
    </source>
</evidence>
<sequence length="97" mass="11300">MPGVDDKIALHQLHVDPTYKPVKQKKRYFSEETNQAIRDEVDELIKVGAIRELQFPESIANVVIFKKSNGKWRMCTDFTNLNKPALRITSLYHIWEG</sequence>
<dbReference type="InterPro" id="IPR043502">
    <property type="entry name" value="DNA/RNA_pol_sf"/>
</dbReference>
<dbReference type="AlphaFoldDB" id="A0AAV3NXD2"/>
<dbReference type="EMBL" id="BAABME010031030">
    <property type="protein sequence ID" value="GAA0144015.1"/>
    <property type="molecule type" value="Genomic_DNA"/>
</dbReference>
<dbReference type="SUPFAM" id="SSF56672">
    <property type="entry name" value="DNA/RNA polymerases"/>
    <property type="match status" value="1"/>
</dbReference>
<dbReference type="PANTHER" id="PTHR24559">
    <property type="entry name" value="TRANSPOSON TY3-I GAG-POL POLYPROTEIN"/>
    <property type="match status" value="1"/>
</dbReference>
<keyword evidence="2" id="KW-1185">Reference proteome</keyword>
<organism evidence="1 2">
    <name type="scientific">Lithospermum erythrorhizon</name>
    <name type="common">Purple gromwell</name>
    <name type="synonym">Lithospermum officinale var. erythrorhizon</name>
    <dbReference type="NCBI Taxonomy" id="34254"/>
    <lineage>
        <taxon>Eukaryota</taxon>
        <taxon>Viridiplantae</taxon>
        <taxon>Streptophyta</taxon>
        <taxon>Embryophyta</taxon>
        <taxon>Tracheophyta</taxon>
        <taxon>Spermatophyta</taxon>
        <taxon>Magnoliopsida</taxon>
        <taxon>eudicotyledons</taxon>
        <taxon>Gunneridae</taxon>
        <taxon>Pentapetalae</taxon>
        <taxon>asterids</taxon>
        <taxon>lamiids</taxon>
        <taxon>Boraginales</taxon>
        <taxon>Boraginaceae</taxon>
        <taxon>Boraginoideae</taxon>
        <taxon>Lithospermeae</taxon>
        <taxon>Lithospermum</taxon>
    </lineage>
</organism>
<dbReference type="PANTHER" id="PTHR24559:SF444">
    <property type="entry name" value="REVERSE TRANSCRIPTASE DOMAIN-CONTAINING PROTEIN"/>
    <property type="match status" value="1"/>
</dbReference>
<proteinExistence type="predicted"/>
<name>A0AAV3NXD2_LITER</name>
<dbReference type="InterPro" id="IPR053134">
    <property type="entry name" value="RNA-dir_DNA_polymerase"/>
</dbReference>
<gene>
    <name evidence="1" type="ORF">LIER_42784</name>
</gene>
<comment type="caution">
    <text evidence="1">The sequence shown here is derived from an EMBL/GenBank/DDBJ whole genome shotgun (WGS) entry which is preliminary data.</text>
</comment>
<dbReference type="Gene3D" id="3.10.10.10">
    <property type="entry name" value="HIV Type 1 Reverse Transcriptase, subunit A, domain 1"/>
    <property type="match status" value="1"/>
</dbReference>
<evidence type="ECO:0000313" key="1">
    <source>
        <dbReference type="EMBL" id="GAA0144015.1"/>
    </source>
</evidence>
<dbReference type="Proteomes" id="UP001454036">
    <property type="component" value="Unassembled WGS sequence"/>
</dbReference>